<evidence type="ECO:0000313" key="3">
    <source>
        <dbReference type="EMBL" id="KNB71966.1"/>
    </source>
</evidence>
<dbReference type="Pfam" id="PF00085">
    <property type="entry name" value="Thioredoxin"/>
    <property type="match status" value="1"/>
</dbReference>
<evidence type="ECO:0000313" key="4">
    <source>
        <dbReference type="Proteomes" id="UP000036834"/>
    </source>
</evidence>
<dbReference type="EMBL" id="LGIQ01000009">
    <property type="protein sequence ID" value="KNB71966.1"/>
    <property type="molecule type" value="Genomic_DNA"/>
</dbReference>
<evidence type="ECO:0000313" key="5">
    <source>
        <dbReference type="Proteomes" id="UP000319578"/>
    </source>
</evidence>
<name>A0A0K9YTF4_9BACL</name>
<evidence type="ECO:0000259" key="1">
    <source>
        <dbReference type="Pfam" id="PF00085"/>
    </source>
</evidence>
<dbReference type="SUPFAM" id="SSF52833">
    <property type="entry name" value="Thioredoxin-like"/>
    <property type="match status" value="1"/>
</dbReference>
<evidence type="ECO:0000313" key="2">
    <source>
        <dbReference type="EMBL" id="GED71746.1"/>
    </source>
</evidence>
<keyword evidence="5" id="KW-1185">Reference proteome</keyword>
<dbReference type="Proteomes" id="UP000319578">
    <property type="component" value="Unassembled WGS sequence"/>
</dbReference>
<dbReference type="Proteomes" id="UP000036834">
    <property type="component" value="Unassembled WGS sequence"/>
</dbReference>
<sequence length="102" mass="11300">MQEISAAELHDCIKKEQSFALFVFTPMCGTCKLAERMLEVTSEALPAIVIKKLNINVAHGLAEQLMITSVPALLLFQKGELVARHFAIQSVAFLYEVLKPLV</sequence>
<dbReference type="Gene3D" id="3.40.30.10">
    <property type="entry name" value="Glutaredoxin"/>
    <property type="match status" value="1"/>
</dbReference>
<dbReference type="InterPro" id="IPR013766">
    <property type="entry name" value="Thioredoxin_domain"/>
</dbReference>
<dbReference type="STRING" id="54915.ADS79_15505"/>
<dbReference type="InterPro" id="IPR036249">
    <property type="entry name" value="Thioredoxin-like_sf"/>
</dbReference>
<accession>A0A0K9YTF4</accession>
<reference evidence="4" key="1">
    <citation type="submission" date="2015-07" db="EMBL/GenBank/DDBJ databases">
        <title>Genome sequencing project for genomic taxonomy and phylogenomics of Bacillus-like bacteria.</title>
        <authorList>
            <person name="Liu B."/>
            <person name="Wang J."/>
            <person name="Zhu Y."/>
            <person name="Liu G."/>
            <person name="Chen Q."/>
            <person name="Chen Z."/>
            <person name="Lan J."/>
            <person name="Che J."/>
            <person name="Ge C."/>
            <person name="Shi H."/>
            <person name="Pan Z."/>
            <person name="Liu X."/>
        </authorList>
    </citation>
    <scope>NUCLEOTIDE SEQUENCE [LARGE SCALE GENOMIC DNA]</scope>
    <source>
        <strain evidence="4">DSM 9887</strain>
    </source>
</reference>
<proteinExistence type="predicted"/>
<protein>
    <submittedName>
        <fullName evidence="2 3">Thioredoxin</fullName>
    </submittedName>
</protein>
<dbReference type="CDD" id="cd02947">
    <property type="entry name" value="TRX_family"/>
    <property type="match status" value="1"/>
</dbReference>
<reference evidence="3" key="2">
    <citation type="submission" date="2015-07" db="EMBL/GenBank/DDBJ databases">
        <title>MeaNS - Measles Nucleotide Surveillance Program.</title>
        <authorList>
            <person name="Tran T."/>
            <person name="Druce J."/>
        </authorList>
    </citation>
    <scope>NUCLEOTIDE SEQUENCE</scope>
    <source>
        <strain evidence="3">DSM 9887</strain>
    </source>
</reference>
<dbReference type="AlphaFoldDB" id="A0A0K9YTF4"/>
<gene>
    <name evidence="3" type="ORF">ADS79_15505</name>
    <name evidence="2" type="ORF">BRE01_54480</name>
</gene>
<dbReference type="EMBL" id="BJON01000023">
    <property type="protein sequence ID" value="GED71746.1"/>
    <property type="molecule type" value="Genomic_DNA"/>
</dbReference>
<organism evidence="3 4">
    <name type="scientific">Brevibacillus reuszeri</name>
    <dbReference type="NCBI Taxonomy" id="54915"/>
    <lineage>
        <taxon>Bacteria</taxon>
        <taxon>Bacillati</taxon>
        <taxon>Bacillota</taxon>
        <taxon>Bacilli</taxon>
        <taxon>Bacillales</taxon>
        <taxon>Paenibacillaceae</taxon>
        <taxon>Brevibacillus</taxon>
    </lineage>
</organism>
<reference evidence="2 5" key="3">
    <citation type="submission" date="2019-06" db="EMBL/GenBank/DDBJ databases">
        <title>Whole genome shotgun sequence of Brevibacillus reuszeri NBRC 15719.</title>
        <authorList>
            <person name="Hosoyama A."/>
            <person name="Uohara A."/>
            <person name="Ohji S."/>
            <person name="Ichikawa N."/>
        </authorList>
    </citation>
    <scope>NUCLEOTIDE SEQUENCE [LARGE SCALE GENOMIC DNA]</scope>
    <source>
        <strain evidence="2 5">NBRC 15719</strain>
    </source>
</reference>
<dbReference type="PATRIC" id="fig|54915.3.peg.2112"/>
<feature type="domain" description="Thioredoxin" evidence="1">
    <location>
        <begin position="4"/>
        <end position="84"/>
    </location>
</feature>
<comment type="caution">
    <text evidence="3">The sequence shown here is derived from an EMBL/GenBank/DDBJ whole genome shotgun (WGS) entry which is preliminary data.</text>
</comment>